<keyword evidence="4" id="KW-0479">Metal-binding</keyword>
<keyword evidence="6" id="KW-0408">Iron</keyword>
<accession>A0A426X1V3</accession>
<proteinExistence type="inferred from homology"/>
<protein>
    <recommendedName>
        <fullName evidence="3">cysteine dioxygenase</fullName>
        <ecNumber evidence="3">1.13.11.20</ecNumber>
    </recommendedName>
</protein>
<evidence type="ECO:0000313" key="8">
    <source>
        <dbReference type="EMBL" id="RRT33482.1"/>
    </source>
</evidence>
<dbReference type="Pfam" id="PF07847">
    <property type="entry name" value="PCO_ADO"/>
    <property type="match status" value="1"/>
</dbReference>
<evidence type="ECO:0000256" key="3">
    <source>
        <dbReference type="ARBA" id="ARBA00013133"/>
    </source>
</evidence>
<evidence type="ECO:0000256" key="1">
    <source>
        <dbReference type="ARBA" id="ARBA00001954"/>
    </source>
</evidence>
<dbReference type="EC" id="1.13.11.20" evidence="3"/>
<comment type="catalytic activity">
    <reaction evidence="7">
        <text>L-cysteine + O2 = 3-sulfino-L-alanine + H(+)</text>
        <dbReference type="Rhea" id="RHEA:20441"/>
        <dbReference type="ChEBI" id="CHEBI:15378"/>
        <dbReference type="ChEBI" id="CHEBI:15379"/>
        <dbReference type="ChEBI" id="CHEBI:35235"/>
        <dbReference type="ChEBI" id="CHEBI:61085"/>
        <dbReference type="EC" id="1.13.11.20"/>
    </reaction>
    <physiologicalReaction direction="left-to-right" evidence="7">
        <dbReference type="Rhea" id="RHEA:20442"/>
    </physiologicalReaction>
</comment>
<evidence type="ECO:0000256" key="2">
    <source>
        <dbReference type="ARBA" id="ARBA00006622"/>
    </source>
</evidence>
<comment type="similarity">
    <text evidence="2">Belongs to the cysteine dioxygenase family.</text>
</comment>
<dbReference type="Proteomes" id="UP000287651">
    <property type="component" value="Unassembled WGS sequence"/>
</dbReference>
<gene>
    <name evidence="8" type="ORF">B296_00046790</name>
</gene>
<dbReference type="GO" id="GO:0017172">
    <property type="term" value="F:cysteine dioxygenase activity"/>
    <property type="evidence" value="ECO:0007669"/>
    <property type="project" value="UniProtKB-EC"/>
</dbReference>
<keyword evidence="5" id="KW-0560">Oxidoreductase</keyword>
<dbReference type="PANTHER" id="PTHR22966">
    <property type="entry name" value="2-AMINOETHANETHIOL DIOXYGENASE"/>
    <property type="match status" value="1"/>
</dbReference>
<comment type="caution">
    <text evidence="8">The sequence shown here is derived from an EMBL/GenBank/DDBJ whole genome shotgun (WGS) entry which is preliminary data.</text>
</comment>
<evidence type="ECO:0000256" key="5">
    <source>
        <dbReference type="ARBA" id="ARBA00023002"/>
    </source>
</evidence>
<comment type="cofactor">
    <cofactor evidence="1">
        <name>Fe(2+)</name>
        <dbReference type="ChEBI" id="CHEBI:29033"/>
    </cofactor>
</comment>
<evidence type="ECO:0000256" key="4">
    <source>
        <dbReference type="ARBA" id="ARBA00022723"/>
    </source>
</evidence>
<dbReference type="PANTHER" id="PTHR22966:SF72">
    <property type="entry name" value="CYSTEINE DIOXYGENASE"/>
    <property type="match status" value="1"/>
</dbReference>
<name>A0A426X1V3_ENSVE</name>
<evidence type="ECO:0000256" key="7">
    <source>
        <dbReference type="ARBA" id="ARBA00024284"/>
    </source>
</evidence>
<evidence type="ECO:0000256" key="6">
    <source>
        <dbReference type="ARBA" id="ARBA00023004"/>
    </source>
</evidence>
<dbReference type="GO" id="GO:0046872">
    <property type="term" value="F:metal ion binding"/>
    <property type="evidence" value="ECO:0007669"/>
    <property type="project" value="UniProtKB-KW"/>
</dbReference>
<dbReference type="InterPro" id="IPR012864">
    <property type="entry name" value="PCO/ADO"/>
</dbReference>
<evidence type="ECO:0000313" key="9">
    <source>
        <dbReference type="Proteomes" id="UP000287651"/>
    </source>
</evidence>
<organism evidence="8 9">
    <name type="scientific">Ensete ventricosum</name>
    <name type="common">Abyssinian banana</name>
    <name type="synonym">Musa ensete</name>
    <dbReference type="NCBI Taxonomy" id="4639"/>
    <lineage>
        <taxon>Eukaryota</taxon>
        <taxon>Viridiplantae</taxon>
        <taxon>Streptophyta</taxon>
        <taxon>Embryophyta</taxon>
        <taxon>Tracheophyta</taxon>
        <taxon>Spermatophyta</taxon>
        <taxon>Magnoliopsida</taxon>
        <taxon>Liliopsida</taxon>
        <taxon>Zingiberales</taxon>
        <taxon>Musaceae</taxon>
        <taxon>Ensete</taxon>
    </lineage>
</organism>
<sequence>MPAIKRLYEVCKRSFSDNGPLSAEALEHVRSVLGEFSNFFLLTSLFAFVTELEFLPTAIVLPISSFSDDIKPSDVGLEDEAQKARGWNVSMHGSNGRKGRNGNNQYPPPIKYLHIYECESFSVSI</sequence>
<dbReference type="AlphaFoldDB" id="A0A426X1V3"/>
<dbReference type="EMBL" id="AMZH03028892">
    <property type="protein sequence ID" value="RRT33482.1"/>
    <property type="molecule type" value="Genomic_DNA"/>
</dbReference>
<reference evidence="8 9" key="1">
    <citation type="journal article" date="2014" name="Agronomy (Basel)">
        <title>A Draft Genome Sequence for Ensete ventricosum, the Drought-Tolerant Tree Against Hunger.</title>
        <authorList>
            <person name="Harrison J."/>
            <person name="Moore K.A."/>
            <person name="Paszkiewicz K."/>
            <person name="Jones T."/>
            <person name="Grant M."/>
            <person name="Ambacheew D."/>
            <person name="Muzemil S."/>
            <person name="Studholme D.J."/>
        </authorList>
    </citation>
    <scope>NUCLEOTIDE SEQUENCE [LARGE SCALE GENOMIC DNA]</scope>
</reference>